<gene>
    <name evidence="8" type="primary">KATNAL2</name>
    <name evidence="11" type="ORF">Baya_7993</name>
</gene>
<dbReference type="InterPro" id="IPR041569">
    <property type="entry name" value="AAA_lid_3"/>
</dbReference>
<dbReference type="AlphaFoldDB" id="A0A556U2X0"/>
<dbReference type="InterPro" id="IPR003593">
    <property type="entry name" value="AAA+_ATPase"/>
</dbReference>
<evidence type="ECO:0000256" key="3">
    <source>
        <dbReference type="ARBA" id="ARBA00022701"/>
    </source>
</evidence>
<comment type="subcellular location">
    <subcellularLocation>
        <location evidence="1 8">Cytoplasm</location>
        <location evidence="1 8">Cytoskeleton</location>
        <location evidence="1 8">Spindle pole</location>
    </subcellularLocation>
    <subcellularLocation>
        <location evidence="8">Cytoplasm</location>
        <location evidence="8">Cytoskeleton</location>
    </subcellularLocation>
    <subcellularLocation>
        <location evidence="8">Cytoplasm</location>
    </subcellularLocation>
    <subcellularLocation>
        <location evidence="8">Cytoplasm</location>
        <location evidence="8">Cytoskeleton</location>
        <location evidence="8">Spindle</location>
    </subcellularLocation>
    <text evidence="8">Localizes within the cytoplasm, partially overlapping with microtubules in interphase and to the mitotic spindle and spindle poles during mitosis.</text>
</comment>
<dbReference type="GO" id="GO:0005737">
    <property type="term" value="C:cytoplasm"/>
    <property type="evidence" value="ECO:0007669"/>
    <property type="project" value="UniProtKB-SubCell"/>
</dbReference>
<keyword evidence="12" id="KW-1185">Reference proteome</keyword>
<dbReference type="Pfam" id="PF17862">
    <property type="entry name" value="AAA_lid_3"/>
    <property type="match status" value="1"/>
</dbReference>
<dbReference type="GO" id="GO:0008568">
    <property type="term" value="F:microtubule severing ATPase activity"/>
    <property type="evidence" value="ECO:0007669"/>
    <property type="project" value="UniProtKB-EC"/>
</dbReference>
<feature type="binding site" evidence="8">
    <location>
        <begin position="253"/>
        <end position="260"/>
    </location>
    <ligand>
        <name>ATP</name>
        <dbReference type="ChEBI" id="CHEBI:30616"/>
    </ligand>
</feature>
<dbReference type="GO" id="GO:0016887">
    <property type="term" value="F:ATP hydrolysis activity"/>
    <property type="evidence" value="ECO:0007669"/>
    <property type="project" value="InterPro"/>
</dbReference>
<dbReference type="GO" id="GO:0000922">
    <property type="term" value="C:spindle pole"/>
    <property type="evidence" value="ECO:0007669"/>
    <property type="project" value="UniProtKB-SubCell"/>
</dbReference>
<dbReference type="HAMAP" id="MF_03025">
    <property type="entry name" value="Katanin_p60_AL2"/>
    <property type="match status" value="1"/>
</dbReference>
<name>A0A556U2X0_BAGYA</name>
<dbReference type="InterPro" id="IPR027417">
    <property type="entry name" value="P-loop_NTPase"/>
</dbReference>
<reference evidence="11 12" key="1">
    <citation type="journal article" date="2019" name="Genome Biol. Evol.">
        <title>Whole-Genome Sequencing of the Giant Devil Catfish, Bagarius yarrelli.</title>
        <authorList>
            <person name="Jiang W."/>
            <person name="Lv Y."/>
            <person name="Cheng L."/>
            <person name="Yang K."/>
            <person name="Chao B."/>
            <person name="Wang X."/>
            <person name="Li Y."/>
            <person name="Pan X."/>
            <person name="You X."/>
            <person name="Zhang Y."/>
            <person name="Yang J."/>
            <person name="Li J."/>
            <person name="Zhang X."/>
            <person name="Liu S."/>
            <person name="Sun C."/>
            <person name="Yang J."/>
            <person name="Shi Q."/>
        </authorList>
    </citation>
    <scope>NUCLEOTIDE SEQUENCE [LARGE SCALE GENOMIC DNA]</scope>
    <source>
        <strain evidence="11">JWS20170419001</strain>
        <tissue evidence="11">Muscle</tissue>
    </source>
</reference>
<dbReference type="OrthoDB" id="191529at2759"/>
<dbReference type="SUPFAM" id="SSF52540">
    <property type="entry name" value="P-loop containing nucleoside triphosphate hydrolases"/>
    <property type="match status" value="1"/>
</dbReference>
<dbReference type="GO" id="GO:0005874">
    <property type="term" value="C:microtubule"/>
    <property type="evidence" value="ECO:0007669"/>
    <property type="project" value="UniProtKB-KW"/>
</dbReference>
<dbReference type="PANTHER" id="PTHR23074:SF78">
    <property type="entry name" value="KATANIN P60 ATPASE-CONTAINING SUBUNIT A-LIKE 2"/>
    <property type="match status" value="1"/>
</dbReference>
<dbReference type="Proteomes" id="UP000319801">
    <property type="component" value="Unassembled WGS sequence"/>
</dbReference>
<dbReference type="EC" id="5.6.1.1" evidence="8"/>
<evidence type="ECO:0000256" key="1">
    <source>
        <dbReference type="ARBA" id="ARBA00004647"/>
    </source>
</evidence>
<dbReference type="Gene3D" id="3.40.50.300">
    <property type="entry name" value="P-loop containing nucleotide triphosphate hydrolases"/>
    <property type="match status" value="1"/>
</dbReference>
<evidence type="ECO:0000259" key="10">
    <source>
        <dbReference type="SMART" id="SM00382"/>
    </source>
</evidence>
<keyword evidence="7 8" id="KW-0413">Isomerase</keyword>
<feature type="domain" description="AAA+ ATPase" evidence="10">
    <location>
        <begin position="245"/>
        <end position="383"/>
    </location>
</feature>
<accession>A0A556U2X0</accession>
<evidence type="ECO:0000313" key="11">
    <source>
        <dbReference type="EMBL" id="TSM12592.1"/>
    </source>
</evidence>
<dbReference type="InterPro" id="IPR050304">
    <property type="entry name" value="MT-severing_AAA_ATPase"/>
</dbReference>
<sequence length="497" mass="55384">MNTASTLEHETDFGLRRFGVCDNVDLDTVLMEYESFYFVKFQKYPKLTKKLPEQGMCDNKSVRHSGKKRASGVPHTLPRIACVQHLQSKNGIKKQESKAAGKDYMKSGPENEESDLPESNEFGLNVSPIIRNEGCEGMQIKKAQPMDTKGLIQDGIKGMLYETAPNGLSCNLDPSERLLKPISAICGMNSEMRALAAIISRDIYLHNPNVHWDDIIGLEAAKRLVKEAVVYPIKYPQLFTGILTPWKGLLLYGPPGTGKTLLAKAVATECNTTFFNISASSIVSKWRGESEKLVRVLFELARYHAPSTIFLDELDSVMCQRGVGPGGEHEGSRRIKTELLIQMDGLARSNDLVFVLAASNLPWELDHAMLRRLEKRILVGLPSAPARKAMIKHWLPPVSNTEGVELRTELAYDVLAKETDGYSGSDINLVCKEAAMRPVRKIFDTLENHAGGHSHMPLIKLETVTTADFLQVIAHTKPSARKLTDRFSAFEREYESV</sequence>
<dbReference type="Pfam" id="PF00004">
    <property type="entry name" value="AAA"/>
    <property type="match status" value="1"/>
</dbReference>
<dbReference type="GO" id="GO:0008017">
    <property type="term" value="F:microtubule binding"/>
    <property type="evidence" value="ECO:0007669"/>
    <property type="project" value="UniProtKB-UniRule"/>
</dbReference>
<dbReference type="SMART" id="SM00382">
    <property type="entry name" value="AAA"/>
    <property type="match status" value="1"/>
</dbReference>
<comment type="caution">
    <text evidence="11">The sequence shown here is derived from an EMBL/GenBank/DDBJ whole genome shotgun (WGS) entry which is preliminary data.</text>
</comment>
<dbReference type="FunFam" id="3.40.50.300:FF:000434">
    <property type="entry name" value="Katanin p60 ATPase-containing subunit A-like 2"/>
    <property type="match status" value="1"/>
</dbReference>
<keyword evidence="5 8" id="KW-0067">ATP-binding</keyword>
<keyword evidence="6 8" id="KW-0206">Cytoskeleton</keyword>
<dbReference type="InterPro" id="IPR003959">
    <property type="entry name" value="ATPase_AAA_core"/>
</dbReference>
<evidence type="ECO:0000256" key="2">
    <source>
        <dbReference type="ARBA" id="ARBA00022490"/>
    </source>
</evidence>
<dbReference type="GO" id="GO:0051013">
    <property type="term" value="P:microtubule severing"/>
    <property type="evidence" value="ECO:0007669"/>
    <property type="project" value="UniProtKB-UniRule"/>
</dbReference>
<evidence type="ECO:0000313" key="12">
    <source>
        <dbReference type="Proteomes" id="UP000319801"/>
    </source>
</evidence>
<feature type="region of interest" description="Disordered" evidence="9">
    <location>
        <begin position="87"/>
        <end position="121"/>
    </location>
</feature>
<protein>
    <recommendedName>
        <fullName evidence="8">Katanin p60 ATPase-containing subunit A-like 2</fullName>
        <shortName evidence="8">Katanin p60 subunit A-like 2</shortName>
        <ecNumber evidence="8">5.6.1.1</ecNumber>
    </recommendedName>
    <alternativeName>
        <fullName evidence="8">p60 katanin-like 2</fullName>
    </alternativeName>
</protein>
<evidence type="ECO:0000256" key="9">
    <source>
        <dbReference type="SAM" id="MobiDB-lite"/>
    </source>
</evidence>
<dbReference type="GO" id="GO:0005524">
    <property type="term" value="F:ATP binding"/>
    <property type="evidence" value="ECO:0007669"/>
    <property type="project" value="UniProtKB-KW"/>
</dbReference>
<dbReference type="Gene3D" id="1.10.8.60">
    <property type="match status" value="1"/>
</dbReference>
<dbReference type="InterPro" id="IPR027497">
    <property type="entry name" value="Katanin_p60_AL2"/>
</dbReference>
<comment type="function">
    <text evidence="8">Severs microtubules in vitro in an ATP-dependent manner. This activity may promote rapid reorganization of cellular microtubule arrays.</text>
</comment>
<evidence type="ECO:0000256" key="8">
    <source>
        <dbReference type="HAMAP-Rule" id="MF_03025"/>
    </source>
</evidence>
<comment type="catalytic activity">
    <reaction evidence="8">
        <text>n ATP + n H2O + a microtubule = n ADP + n phosphate + (n+1) alpha/beta tubulin heterodimers.</text>
        <dbReference type="EC" id="5.6.1.1"/>
    </reaction>
</comment>
<feature type="compositionally biased region" description="Basic and acidic residues" evidence="9">
    <location>
        <begin position="93"/>
        <end position="105"/>
    </location>
</feature>
<evidence type="ECO:0000256" key="6">
    <source>
        <dbReference type="ARBA" id="ARBA00023212"/>
    </source>
</evidence>
<dbReference type="EMBL" id="VCAZ01000041">
    <property type="protein sequence ID" value="TSM12592.1"/>
    <property type="molecule type" value="Genomic_DNA"/>
</dbReference>
<dbReference type="CDD" id="cd19509">
    <property type="entry name" value="RecA-like_VPS4-like"/>
    <property type="match status" value="1"/>
</dbReference>
<comment type="similarity">
    <text evidence="8">Belongs to the AAA ATPase family. Katanin p60 subunit A1 subfamily. A-like 2 sub-subfamily.</text>
</comment>
<keyword evidence="3 8" id="KW-0493">Microtubule</keyword>
<evidence type="ECO:0000256" key="4">
    <source>
        <dbReference type="ARBA" id="ARBA00022741"/>
    </source>
</evidence>
<dbReference type="FunFam" id="1.10.8.60:FF:000048">
    <property type="entry name" value="Katanin p60 ATPase-containing subunit A-like 2"/>
    <property type="match status" value="1"/>
</dbReference>
<proteinExistence type="inferred from homology"/>
<dbReference type="PANTHER" id="PTHR23074">
    <property type="entry name" value="AAA DOMAIN-CONTAINING"/>
    <property type="match status" value="1"/>
</dbReference>
<organism evidence="11 12">
    <name type="scientific">Bagarius yarrelli</name>
    <name type="common">Goonch</name>
    <name type="synonym">Bagrus yarrelli</name>
    <dbReference type="NCBI Taxonomy" id="175774"/>
    <lineage>
        <taxon>Eukaryota</taxon>
        <taxon>Metazoa</taxon>
        <taxon>Chordata</taxon>
        <taxon>Craniata</taxon>
        <taxon>Vertebrata</taxon>
        <taxon>Euteleostomi</taxon>
        <taxon>Actinopterygii</taxon>
        <taxon>Neopterygii</taxon>
        <taxon>Teleostei</taxon>
        <taxon>Ostariophysi</taxon>
        <taxon>Siluriformes</taxon>
        <taxon>Sisoridae</taxon>
        <taxon>Sisorinae</taxon>
        <taxon>Bagarius</taxon>
    </lineage>
</organism>
<evidence type="ECO:0000256" key="5">
    <source>
        <dbReference type="ARBA" id="ARBA00022840"/>
    </source>
</evidence>
<keyword evidence="2 8" id="KW-0963">Cytoplasm</keyword>
<evidence type="ECO:0000256" key="7">
    <source>
        <dbReference type="ARBA" id="ARBA00023235"/>
    </source>
</evidence>
<keyword evidence="4 8" id="KW-0547">Nucleotide-binding</keyword>